<accession>M2UIA7</accession>
<reference evidence="2" key="2">
    <citation type="journal article" date="2013" name="PLoS Genet.">
        <title>Comparative genome structure, secondary metabolite, and effector coding capacity across Cochliobolus pathogens.</title>
        <authorList>
            <person name="Condon B.J."/>
            <person name="Leng Y."/>
            <person name="Wu D."/>
            <person name="Bushley K.E."/>
            <person name="Ohm R.A."/>
            <person name="Otillar R."/>
            <person name="Martin J."/>
            <person name="Schackwitz W."/>
            <person name="Grimwood J."/>
            <person name="MohdZainudin N."/>
            <person name="Xue C."/>
            <person name="Wang R."/>
            <person name="Manning V.A."/>
            <person name="Dhillon B."/>
            <person name="Tu Z.J."/>
            <person name="Steffenson B.J."/>
            <person name="Salamov A."/>
            <person name="Sun H."/>
            <person name="Lowry S."/>
            <person name="LaButti K."/>
            <person name="Han J."/>
            <person name="Copeland A."/>
            <person name="Lindquist E."/>
            <person name="Barry K."/>
            <person name="Schmutz J."/>
            <person name="Baker S.E."/>
            <person name="Ciuffetti L.M."/>
            <person name="Grigoriev I.V."/>
            <person name="Zhong S."/>
            <person name="Turgeon B.G."/>
        </authorList>
    </citation>
    <scope>NUCLEOTIDE SEQUENCE [LARGE SCALE GENOMIC DNA]</scope>
    <source>
        <strain evidence="2">C5 / ATCC 48332 / race O</strain>
    </source>
</reference>
<evidence type="ECO:0000313" key="1">
    <source>
        <dbReference type="EMBL" id="EMD87743.1"/>
    </source>
</evidence>
<sequence>MGCIAFLFQVPHKRKAHHSIHLQIAHDPVHHLTFHLCCYFAINNPIYARLPLFMASINDSHADSDTYAMDIAAPRLTPFVPAQASAVGPELSINPSIPKRISRSEWAQHEPFIRFNYHRMELKELRKLILKEHGFVARWNLSKSIPKPVAKFMVKKAQLRQIEEGKKTSFRYRRQPVPNDKIKRYTQEYADGALSPIASSPSNLTYNTLKSPHMKHSIPDNYSNRNDMSVRAEFYNGQDVDGFLTVSRNAQTLIEHDDYPGAKLAFIEALEGLEALLGSTNKIVIDVLLRFVDVAIENKDLDGAMEQLRKSYTHHQELLGDNHKKTWLSFSRLGLVYAAEKKHGQALKTFTAARDGLHAASETSSEDMFNLTLGLKCQIVDACRELGDFESAEEELCDLIRQSEGLGGTYRDQIAYFKHQLAHLYTDKKWQAGRHPLGSADPPRHRVEKLLLEAVHDYALTFNEGPFHLCTLEQLRRYYETTGELHKLSTLVREKIEPILSTIRSTEDDCAKVHDELTVGVISSLSWLCEYEKADWWLQWRQQQIENASSDGYYSLKALSNLMMHARSYLDRSLPQFAEPLLEKAQRIARKILPPDHDVHKTIAETIANKAWMYRTCNRCLVNPPGNDVDDSK</sequence>
<dbReference type="OMA" id="KSYTHHQ"/>
<protein>
    <recommendedName>
        <fullName evidence="3">Clr5 domain-containing protein</fullName>
    </recommendedName>
</protein>
<dbReference type="Gene3D" id="1.25.40.10">
    <property type="entry name" value="Tetratricopeptide repeat domain"/>
    <property type="match status" value="1"/>
</dbReference>
<dbReference type="AlphaFoldDB" id="M2UIA7"/>
<reference evidence="1 2" key="1">
    <citation type="journal article" date="2012" name="PLoS Pathog.">
        <title>Diverse lifestyles and strategies of plant pathogenesis encoded in the genomes of eighteen Dothideomycetes fungi.</title>
        <authorList>
            <person name="Ohm R.A."/>
            <person name="Feau N."/>
            <person name="Henrissat B."/>
            <person name="Schoch C.L."/>
            <person name="Horwitz B.A."/>
            <person name="Barry K.W."/>
            <person name="Condon B.J."/>
            <person name="Copeland A.C."/>
            <person name="Dhillon B."/>
            <person name="Glaser F."/>
            <person name="Hesse C.N."/>
            <person name="Kosti I."/>
            <person name="LaButti K."/>
            <person name="Lindquist E.A."/>
            <person name="Lucas S."/>
            <person name="Salamov A.A."/>
            <person name="Bradshaw R.E."/>
            <person name="Ciuffetti L."/>
            <person name="Hamelin R.C."/>
            <person name="Kema G.H.J."/>
            <person name="Lawrence C."/>
            <person name="Scott J.A."/>
            <person name="Spatafora J.W."/>
            <person name="Turgeon B.G."/>
            <person name="de Wit P.J.G.M."/>
            <person name="Zhong S."/>
            <person name="Goodwin S.B."/>
            <person name="Grigoriev I.V."/>
        </authorList>
    </citation>
    <scope>NUCLEOTIDE SEQUENCE [LARGE SCALE GENOMIC DNA]</scope>
    <source>
        <strain evidence="2">C5 / ATCC 48332 / race O</strain>
    </source>
</reference>
<evidence type="ECO:0008006" key="3">
    <source>
        <dbReference type="Google" id="ProtNLM"/>
    </source>
</evidence>
<dbReference type="eggNOG" id="ENOG502SJRB">
    <property type="taxonomic scope" value="Eukaryota"/>
</dbReference>
<dbReference type="Proteomes" id="UP000016936">
    <property type="component" value="Unassembled WGS sequence"/>
</dbReference>
<dbReference type="HOGENOM" id="CLU_462298_0_0_1"/>
<proteinExistence type="predicted"/>
<dbReference type="SUPFAM" id="SSF48452">
    <property type="entry name" value="TPR-like"/>
    <property type="match status" value="1"/>
</dbReference>
<organism evidence="1 2">
    <name type="scientific">Cochliobolus heterostrophus (strain C5 / ATCC 48332 / race O)</name>
    <name type="common">Southern corn leaf blight fungus</name>
    <name type="synonym">Bipolaris maydis</name>
    <dbReference type="NCBI Taxonomy" id="701091"/>
    <lineage>
        <taxon>Eukaryota</taxon>
        <taxon>Fungi</taxon>
        <taxon>Dikarya</taxon>
        <taxon>Ascomycota</taxon>
        <taxon>Pezizomycotina</taxon>
        <taxon>Dothideomycetes</taxon>
        <taxon>Pleosporomycetidae</taxon>
        <taxon>Pleosporales</taxon>
        <taxon>Pleosporineae</taxon>
        <taxon>Pleosporaceae</taxon>
        <taxon>Bipolaris</taxon>
    </lineage>
</organism>
<dbReference type="EMBL" id="KB445581">
    <property type="protein sequence ID" value="EMD87743.1"/>
    <property type="molecule type" value="Genomic_DNA"/>
</dbReference>
<keyword evidence="2" id="KW-1185">Reference proteome</keyword>
<evidence type="ECO:0000313" key="2">
    <source>
        <dbReference type="Proteomes" id="UP000016936"/>
    </source>
</evidence>
<dbReference type="InterPro" id="IPR011990">
    <property type="entry name" value="TPR-like_helical_dom_sf"/>
</dbReference>
<gene>
    <name evidence="1" type="ORF">COCHEDRAFT_1033140</name>
</gene>
<name>M2UIA7_COCH5</name>
<dbReference type="OrthoDB" id="3563771at2759"/>